<dbReference type="PANTHER" id="PTHR46098">
    <property type="entry name" value="TRNA (CYTOSINE(38)-C(5))-METHYLTRANSFERASE"/>
    <property type="match status" value="1"/>
</dbReference>
<dbReference type="RefSeq" id="XP_001418645.1">
    <property type="nucleotide sequence ID" value="XM_001418608.1"/>
</dbReference>
<dbReference type="Pfam" id="PF00145">
    <property type="entry name" value="DNA_methylase"/>
    <property type="match status" value="1"/>
</dbReference>
<dbReference type="OrthoDB" id="414133at2759"/>
<dbReference type="PRINTS" id="PR00105">
    <property type="entry name" value="C5METTRFRASE"/>
</dbReference>
<feature type="region of interest" description="Disordered" evidence="5">
    <location>
        <begin position="1"/>
        <end position="28"/>
    </location>
</feature>
<dbReference type="Gramene" id="ABO96938">
    <property type="protein sequence ID" value="ABO96938"/>
    <property type="gene ID" value="OSTLU_16070"/>
</dbReference>
<evidence type="ECO:0000256" key="3">
    <source>
        <dbReference type="ARBA" id="ARBA00022691"/>
    </source>
</evidence>
<dbReference type="Proteomes" id="UP000001568">
    <property type="component" value="Chromosome 7"/>
</dbReference>
<organism evidence="6 7">
    <name type="scientific">Ostreococcus lucimarinus (strain CCE9901)</name>
    <dbReference type="NCBI Taxonomy" id="436017"/>
    <lineage>
        <taxon>Eukaryota</taxon>
        <taxon>Viridiplantae</taxon>
        <taxon>Chlorophyta</taxon>
        <taxon>Mamiellophyceae</taxon>
        <taxon>Mamiellales</taxon>
        <taxon>Bathycoccaceae</taxon>
        <taxon>Ostreococcus</taxon>
    </lineage>
</organism>
<reference evidence="6 7" key="1">
    <citation type="journal article" date="2007" name="Proc. Natl. Acad. Sci. U.S.A.">
        <title>The tiny eukaryote Ostreococcus provides genomic insights into the paradox of plankton speciation.</title>
        <authorList>
            <person name="Palenik B."/>
            <person name="Grimwood J."/>
            <person name="Aerts A."/>
            <person name="Rouze P."/>
            <person name="Salamov A."/>
            <person name="Putnam N."/>
            <person name="Dupont C."/>
            <person name="Jorgensen R."/>
            <person name="Derelle E."/>
            <person name="Rombauts S."/>
            <person name="Zhou K."/>
            <person name="Otillar R."/>
            <person name="Merchant S.S."/>
            <person name="Podell S."/>
            <person name="Gaasterland T."/>
            <person name="Napoli C."/>
            <person name="Gendler K."/>
            <person name="Manuell A."/>
            <person name="Tai V."/>
            <person name="Vallon O."/>
            <person name="Piganeau G."/>
            <person name="Jancek S."/>
            <person name="Heijde M."/>
            <person name="Jabbari K."/>
            <person name="Bowler C."/>
            <person name="Lohr M."/>
            <person name="Robbens S."/>
            <person name="Werner G."/>
            <person name="Dubchak I."/>
            <person name="Pazour G.J."/>
            <person name="Ren Q."/>
            <person name="Paulsen I."/>
            <person name="Delwiche C."/>
            <person name="Schmutz J."/>
            <person name="Rokhsar D."/>
            <person name="Van de Peer Y."/>
            <person name="Moreau H."/>
            <person name="Grigoriev I.V."/>
        </authorList>
    </citation>
    <scope>NUCLEOTIDE SEQUENCE [LARGE SCALE GENOMIC DNA]</scope>
    <source>
        <strain evidence="6 7">CCE9901</strain>
    </source>
</reference>
<keyword evidence="2 4" id="KW-0808">Transferase</keyword>
<dbReference type="GeneID" id="5002859"/>
<proteinExistence type="inferred from homology"/>
<dbReference type="InterPro" id="IPR029063">
    <property type="entry name" value="SAM-dependent_MTases_sf"/>
</dbReference>
<dbReference type="eggNOG" id="KOG0919">
    <property type="taxonomic scope" value="Eukaryota"/>
</dbReference>
<dbReference type="GO" id="GO:0032259">
    <property type="term" value="P:methylation"/>
    <property type="evidence" value="ECO:0007669"/>
    <property type="project" value="UniProtKB-KW"/>
</dbReference>
<evidence type="ECO:0000313" key="7">
    <source>
        <dbReference type="Proteomes" id="UP000001568"/>
    </source>
</evidence>
<sequence length="398" mass="43989">MAVATGGRFAERSASVKPIGRERPERRARRRVVRVASTRDARLVELYSGIGATRLALEPLVTLKSAIAVDNSDAANAVYEANFADAPRRVNVEHLDLNALFASGNGDEGRQGRRNDYVLTVSPPCQPYTRRGKGLASEDPRARSFHAVIDQLRAIEHVPRRIFVENVVGFESSDTRRALLNALGSRRYDVREFIVSPMALGIPYSRSRYYLIATLREGGFRAPTPAWLAGRELNDDGSVVTSDAQSSPSSSATLSEYIVADADGRVDLLLSPDTIKKYRRMLDVVHAKSRRCSTFTSGYGSTVFGGSVVLRGGNDELVSMLEVDVNETSGVARISERDIERFVGELRWFAVEEIKRLHGVRRDFTFDACSTKKAIFLLGNSISVDVVREVLRHLIQDG</sequence>
<dbReference type="GO" id="GO:0008168">
    <property type="term" value="F:methyltransferase activity"/>
    <property type="evidence" value="ECO:0007669"/>
    <property type="project" value="UniProtKB-KW"/>
</dbReference>
<accession>A4RZX8</accession>
<dbReference type="Gene3D" id="3.90.120.10">
    <property type="entry name" value="DNA Methylase, subunit A, domain 2"/>
    <property type="match status" value="1"/>
</dbReference>
<evidence type="ECO:0000256" key="1">
    <source>
        <dbReference type="ARBA" id="ARBA00022603"/>
    </source>
</evidence>
<feature type="active site" evidence="4">
    <location>
        <position position="125"/>
    </location>
</feature>
<evidence type="ECO:0000256" key="4">
    <source>
        <dbReference type="PROSITE-ProRule" id="PRU01016"/>
    </source>
</evidence>
<protein>
    <recommendedName>
        <fullName evidence="8">S-adenosyl-L-methionine-dependent methyltransferase</fullName>
    </recommendedName>
</protein>
<dbReference type="Gene3D" id="3.40.50.150">
    <property type="entry name" value="Vaccinia Virus protein VP39"/>
    <property type="match status" value="1"/>
</dbReference>
<dbReference type="PROSITE" id="PS51679">
    <property type="entry name" value="SAM_MT_C5"/>
    <property type="match status" value="1"/>
</dbReference>
<dbReference type="HOGENOM" id="CLU_049101_0_0_1"/>
<name>A4RZX8_OSTLU</name>
<dbReference type="InterPro" id="IPR050750">
    <property type="entry name" value="C5-MTase"/>
</dbReference>
<keyword evidence="7" id="KW-1185">Reference proteome</keyword>
<keyword evidence="1 4" id="KW-0489">Methyltransferase</keyword>
<keyword evidence="3 4" id="KW-0949">S-adenosyl-L-methionine</keyword>
<evidence type="ECO:0000256" key="2">
    <source>
        <dbReference type="ARBA" id="ARBA00022679"/>
    </source>
</evidence>
<dbReference type="OMA" id="CPEMMKL"/>
<dbReference type="InterPro" id="IPR001525">
    <property type="entry name" value="C5_MeTfrase"/>
</dbReference>
<comment type="similarity">
    <text evidence="4">Belongs to the class I-like SAM-binding methyltransferase superfamily. C5-methyltransferase family.</text>
</comment>
<dbReference type="EMBL" id="CP000587">
    <property type="protein sequence ID" value="ABO96938.1"/>
    <property type="molecule type" value="Genomic_DNA"/>
</dbReference>
<evidence type="ECO:0000313" key="6">
    <source>
        <dbReference type="EMBL" id="ABO96938.1"/>
    </source>
</evidence>
<dbReference type="PANTHER" id="PTHR46098:SF1">
    <property type="entry name" value="TRNA (CYTOSINE(38)-C(5))-METHYLTRANSFERASE"/>
    <property type="match status" value="1"/>
</dbReference>
<dbReference type="SUPFAM" id="SSF53335">
    <property type="entry name" value="S-adenosyl-L-methionine-dependent methyltransferases"/>
    <property type="match status" value="1"/>
</dbReference>
<gene>
    <name evidence="6" type="primary">DMT3502</name>
    <name evidence="6" type="ORF">OSTLU_16070</name>
</gene>
<dbReference type="AlphaFoldDB" id="A4RZX8"/>
<evidence type="ECO:0000256" key="5">
    <source>
        <dbReference type="SAM" id="MobiDB-lite"/>
    </source>
</evidence>
<dbReference type="KEGG" id="olu:OSTLU_16070"/>
<evidence type="ECO:0008006" key="8">
    <source>
        <dbReference type="Google" id="ProtNLM"/>
    </source>
</evidence>